<dbReference type="PROSITE" id="PS50405">
    <property type="entry name" value="GST_CTER"/>
    <property type="match status" value="1"/>
</dbReference>
<evidence type="ECO:0000313" key="2">
    <source>
        <dbReference type="EMBL" id="KAF2640691.1"/>
    </source>
</evidence>
<dbReference type="Gene3D" id="1.20.1050.10">
    <property type="match status" value="1"/>
</dbReference>
<dbReference type="AlphaFoldDB" id="A0A6A6S0V8"/>
<dbReference type="OrthoDB" id="2309723at2759"/>
<dbReference type="Gene3D" id="3.40.30.10">
    <property type="entry name" value="Glutaredoxin"/>
    <property type="match status" value="1"/>
</dbReference>
<evidence type="ECO:0000313" key="3">
    <source>
        <dbReference type="Proteomes" id="UP000799753"/>
    </source>
</evidence>
<dbReference type="InterPro" id="IPR010987">
    <property type="entry name" value="Glutathione-S-Trfase_C-like"/>
</dbReference>
<dbReference type="Pfam" id="PF00043">
    <property type="entry name" value="GST_C"/>
    <property type="match status" value="1"/>
</dbReference>
<dbReference type="InterPro" id="IPR036282">
    <property type="entry name" value="Glutathione-S-Trfase_C_sf"/>
</dbReference>
<accession>A0A6A6S0V8</accession>
<name>A0A6A6S0V8_9PLEO</name>
<feature type="domain" description="GST C-terminal" evidence="1">
    <location>
        <begin position="106"/>
        <end position="244"/>
    </location>
</feature>
<dbReference type="InterPro" id="IPR004046">
    <property type="entry name" value="GST_C"/>
</dbReference>
<gene>
    <name evidence="2" type="ORF">P280DRAFT_469407</name>
</gene>
<dbReference type="Proteomes" id="UP000799753">
    <property type="component" value="Unassembled WGS sequence"/>
</dbReference>
<reference evidence="2" key="1">
    <citation type="journal article" date="2020" name="Stud. Mycol.">
        <title>101 Dothideomycetes genomes: a test case for predicting lifestyles and emergence of pathogens.</title>
        <authorList>
            <person name="Haridas S."/>
            <person name="Albert R."/>
            <person name="Binder M."/>
            <person name="Bloem J."/>
            <person name="Labutti K."/>
            <person name="Salamov A."/>
            <person name="Andreopoulos B."/>
            <person name="Baker S."/>
            <person name="Barry K."/>
            <person name="Bills G."/>
            <person name="Bluhm B."/>
            <person name="Cannon C."/>
            <person name="Castanera R."/>
            <person name="Culley D."/>
            <person name="Daum C."/>
            <person name="Ezra D."/>
            <person name="Gonzalez J."/>
            <person name="Henrissat B."/>
            <person name="Kuo A."/>
            <person name="Liang C."/>
            <person name="Lipzen A."/>
            <person name="Lutzoni F."/>
            <person name="Magnuson J."/>
            <person name="Mondo S."/>
            <person name="Nolan M."/>
            <person name="Ohm R."/>
            <person name="Pangilinan J."/>
            <person name="Park H.-J."/>
            <person name="Ramirez L."/>
            <person name="Alfaro M."/>
            <person name="Sun H."/>
            <person name="Tritt A."/>
            <person name="Yoshinaga Y."/>
            <person name="Zwiers L.-H."/>
            <person name="Turgeon B."/>
            <person name="Goodwin S."/>
            <person name="Spatafora J."/>
            <person name="Crous P."/>
            <person name="Grigoriev I."/>
        </authorList>
    </citation>
    <scope>NUCLEOTIDE SEQUENCE</scope>
    <source>
        <strain evidence="2">CBS 473.64</strain>
    </source>
</reference>
<dbReference type="SUPFAM" id="SSF47616">
    <property type="entry name" value="GST C-terminal domain-like"/>
    <property type="match status" value="1"/>
</dbReference>
<keyword evidence="3" id="KW-1185">Reference proteome</keyword>
<protein>
    <recommendedName>
        <fullName evidence="1">GST C-terminal domain-containing protein</fullName>
    </recommendedName>
</protein>
<evidence type="ECO:0000259" key="1">
    <source>
        <dbReference type="PROSITE" id="PS50405"/>
    </source>
</evidence>
<proteinExistence type="predicted"/>
<dbReference type="PANTHER" id="PTHR44051:SF9">
    <property type="entry name" value="GLUTATHIONE S-TRANSFERASE 1"/>
    <property type="match status" value="1"/>
</dbReference>
<organism evidence="2 3">
    <name type="scientific">Massarina eburnea CBS 473.64</name>
    <dbReference type="NCBI Taxonomy" id="1395130"/>
    <lineage>
        <taxon>Eukaryota</taxon>
        <taxon>Fungi</taxon>
        <taxon>Dikarya</taxon>
        <taxon>Ascomycota</taxon>
        <taxon>Pezizomycotina</taxon>
        <taxon>Dothideomycetes</taxon>
        <taxon>Pleosporomycetidae</taxon>
        <taxon>Pleosporales</taxon>
        <taxon>Massarineae</taxon>
        <taxon>Massarinaceae</taxon>
        <taxon>Massarina</taxon>
    </lineage>
</organism>
<dbReference type="EMBL" id="MU006784">
    <property type="protein sequence ID" value="KAF2640691.1"/>
    <property type="molecule type" value="Genomic_DNA"/>
</dbReference>
<dbReference type="PANTHER" id="PTHR44051">
    <property type="entry name" value="GLUTATHIONE S-TRANSFERASE-RELATED"/>
    <property type="match status" value="1"/>
</dbReference>
<sequence length="261" mass="29267">MTQTTIPTLHHLAHAQSLRISWALEEIQLADPTFHYHQKNYPRTIQNTDLTKVHRLGKSPILTLETTDGSAPPTIQLDPGVLSESSLILEFLNAEYANGLWTPASLEEERRSVFFADFATSSLLHKVDFCVVFESPAQFAPFPFNLLFAVLAYPMLSRFLADLLAIFRLLEDALSDRFPYFSGARLGVADINMSFGMDMAEQRGYVSFEDGRFPKLKGWGERIRAREGYRRAVAKSGGYDLKTFGMRGGWAMVFGGGLMEG</sequence>